<dbReference type="STRING" id="221988.MS0106"/>
<dbReference type="AlphaFoldDB" id="Q65WE7"/>
<protein>
    <submittedName>
        <fullName evidence="1">Uncharacterized protein</fullName>
    </submittedName>
</protein>
<dbReference type="eggNOG" id="ENOG5031KDD">
    <property type="taxonomic scope" value="Bacteria"/>
</dbReference>
<dbReference type="KEGG" id="msu:MS0106"/>
<gene>
    <name evidence="1" type="ordered locus">MS0106</name>
</gene>
<organism evidence="1 2">
    <name type="scientific">Mannheimia succiniciproducens (strain KCTC 0769BP / MBEL55E)</name>
    <dbReference type="NCBI Taxonomy" id="221988"/>
    <lineage>
        <taxon>Bacteria</taxon>
        <taxon>Pseudomonadati</taxon>
        <taxon>Pseudomonadota</taxon>
        <taxon>Gammaproteobacteria</taxon>
        <taxon>Pasteurellales</taxon>
        <taxon>Pasteurellaceae</taxon>
        <taxon>Basfia</taxon>
    </lineage>
</organism>
<evidence type="ECO:0000313" key="1">
    <source>
        <dbReference type="EMBL" id="AAU36713.1"/>
    </source>
</evidence>
<name>Q65WE7_MANSM</name>
<keyword evidence="2" id="KW-1185">Reference proteome</keyword>
<reference evidence="1 2" key="1">
    <citation type="journal article" date="2004" name="Nat. Biotechnol.">
        <title>The genome sequence of the capnophilic rumen bacterium Mannheimia succiniciproducens.</title>
        <authorList>
            <person name="Hong S.H."/>
            <person name="Kim J.S."/>
            <person name="Lee S.Y."/>
            <person name="In Y.H."/>
            <person name="Choi S.S."/>
            <person name="Rih J.-K."/>
            <person name="Kim C.H."/>
            <person name="Jeong H."/>
            <person name="Hur C.G."/>
            <person name="Kim J.J."/>
        </authorList>
    </citation>
    <scope>NUCLEOTIDE SEQUENCE [LARGE SCALE GENOMIC DNA]</scope>
    <source>
        <strain evidence="2">KCTC 0769BP / MBEL55E</strain>
    </source>
</reference>
<sequence length="59" mass="7213">MAKRIRKTQMKYLKKLRKRWQGWRFAKQNPVVAESRSYITLALKLGVENPVMRKRRRNP</sequence>
<dbReference type="Proteomes" id="UP000000607">
    <property type="component" value="Chromosome"/>
</dbReference>
<proteinExistence type="predicted"/>
<dbReference type="EMBL" id="AE016827">
    <property type="protein sequence ID" value="AAU36713.1"/>
    <property type="molecule type" value="Genomic_DNA"/>
</dbReference>
<accession>Q65WE7</accession>
<evidence type="ECO:0000313" key="2">
    <source>
        <dbReference type="Proteomes" id="UP000000607"/>
    </source>
</evidence>
<dbReference type="HOGENOM" id="CLU_214354_0_0_6"/>